<feature type="region of interest" description="Disordered" evidence="1">
    <location>
        <begin position="109"/>
        <end position="137"/>
    </location>
</feature>
<comment type="caution">
    <text evidence="2">The sequence shown here is derived from an EMBL/GenBank/DDBJ whole genome shotgun (WGS) entry which is preliminary data.</text>
</comment>
<dbReference type="EMBL" id="JAUSZS010000007">
    <property type="protein sequence ID" value="MDQ0935699.1"/>
    <property type="molecule type" value="Genomic_DNA"/>
</dbReference>
<name>A0ABU0RUS2_9ACTN</name>
<accession>A0ABU0RUS2</accession>
<reference evidence="2 3" key="1">
    <citation type="submission" date="2023-07" db="EMBL/GenBank/DDBJ databases">
        <title>Comparative genomics of wheat-associated soil bacteria to identify genetic determinants of phenazine resistance.</title>
        <authorList>
            <person name="Mouncey N."/>
        </authorList>
    </citation>
    <scope>NUCLEOTIDE SEQUENCE [LARGE SCALE GENOMIC DNA]</scope>
    <source>
        <strain evidence="2 3">W2I16</strain>
    </source>
</reference>
<evidence type="ECO:0000313" key="3">
    <source>
        <dbReference type="Proteomes" id="UP001223072"/>
    </source>
</evidence>
<gene>
    <name evidence="2" type="ORF">QFZ49_005671</name>
</gene>
<dbReference type="Proteomes" id="UP001223072">
    <property type="component" value="Unassembled WGS sequence"/>
</dbReference>
<dbReference type="PANTHER" id="PTHR35528">
    <property type="entry name" value="BLL1675 PROTEIN"/>
    <property type="match status" value="1"/>
</dbReference>
<evidence type="ECO:0000313" key="2">
    <source>
        <dbReference type="EMBL" id="MDQ0935699.1"/>
    </source>
</evidence>
<protein>
    <submittedName>
        <fullName evidence="2">Transposase-like protein</fullName>
    </submittedName>
</protein>
<keyword evidence="3" id="KW-1185">Reference proteome</keyword>
<dbReference type="InterPro" id="IPR052183">
    <property type="entry name" value="IS_Transposase"/>
</dbReference>
<organism evidence="2 3">
    <name type="scientific">Streptomyces turgidiscabies</name>
    <dbReference type="NCBI Taxonomy" id="85558"/>
    <lineage>
        <taxon>Bacteria</taxon>
        <taxon>Bacillati</taxon>
        <taxon>Actinomycetota</taxon>
        <taxon>Actinomycetes</taxon>
        <taxon>Kitasatosporales</taxon>
        <taxon>Streptomycetaceae</taxon>
        <taxon>Streptomyces</taxon>
    </lineage>
</organism>
<sequence>METGAVVSYRGFRFSAEIISHAVWLYQRFPLSFRITMVLVTDKLRSYDVAHRKLMPSVEHHSHKGLNNRAELPRRTCRFTLEMSVSANLRWGNRQRSCPAATVRCGRVRTSRSRRETNRPPMATPSCSGRALGEASA</sequence>
<evidence type="ECO:0000256" key="1">
    <source>
        <dbReference type="SAM" id="MobiDB-lite"/>
    </source>
</evidence>
<dbReference type="PANTHER" id="PTHR35528:SF3">
    <property type="entry name" value="BLL1675 PROTEIN"/>
    <property type="match status" value="1"/>
</dbReference>
<proteinExistence type="predicted"/>